<dbReference type="OrthoDB" id="5177648at2"/>
<gene>
    <name evidence="1" type="ORF">NCTC13316_02979</name>
</gene>
<reference evidence="1 2" key="1">
    <citation type="submission" date="2018-06" db="EMBL/GenBank/DDBJ databases">
        <authorList>
            <consortium name="Pathogen Informatics"/>
            <person name="Doyle S."/>
        </authorList>
    </citation>
    <scope>NUCLEOTIDE SEQUENCE [LARGE SCALE GENOMIC DNA]</scope>
    <source>
        <strain evidence="1 2">NCTC13316</strain>
    </source>
</reference>
<sequence length="287" mass="33166">MKNSLLSLPNETLLKLASECMTQFKLNTNKRFGIYFLNHDSPFGLLSRYVEAKVFWEVYRNDEELLNNEYEEYMPYSNFLLVIDHKEKLPIGSVRMMRPSKIGLKTFHTIVEPPWSCDIQEIIHLNNLSEVLDSVYDITILSIVKEYRASSGFSVGLGVYLSMLGFIFKNDIRYYISVIDVKLFKLLKKIGLDVRVIKGTSGQSFLGSKCSYPTIFDCNQMRADVAKYAKYLSKLKLIGYVLSKTISYSPEINPDISTWLRTSEKVIYPFIKLVPQRLIDKLLISKK</sequence>
<name>A0A378JRJ2_9GAMM</name>
<organism evidence="1 2">
    <name type="scientific">Legionella busanensis</name>
    <dbReference type="NCBI Taxonomy" id="190655"/>
    <lineage>
        <taxon>Bacteria</taxon>
        <taxon>Pseudomonadati</taxon>
        <taxon>Pseudomonadota</taxon>
        <taxon>Gammaproteobacteria</taxon>
        <taxon>Legionellales</taxon>
        <taxon>Legionellaceae</taxon>
        <taxon>Legionella</taxon>
    </lineage>
</organism>
<evidence type="ECO:0000313" key="2">
    <source>
        <dbReference type="Proteomes" id="UP000254794"/>
    </source>
</evidence>
<dbReference type="RefSeq" id="WP_115332378.1">
    <property type="nucleotide sequence ID" value="NZ_CAAAHP010000003.1"/>
</dbReference>
<proteinExistence type="predicted"/>
<protein>
    <recommendedName>
        <fullName evidence="3">N-acyl amino acid synthase, PEP-CTERM/exosortase system-associated</fullName>
    </recommendedName>
</protein>
<keyword evidence="2" id="KW-1185">Reference proteome</keyword>
<dbReference type="EMBL" id="UGOD01000001">
    <property type="protein sequence ID" value="STX52853.1"/>
    <property type="molecule type" value="Genomic_DNA"/>
</dbReference>
<dbReference type="AlphaFoldDB" id="A0A378JRJ2"/>
<evidence type="ECO:0000313" key="1">
    <source>
        <dbReference type="EMBL" id="STX52853.1"/>
    </source>
</evidence>
<evidence type="ECO:0008006" key="3">
    <source>
        <dbReference type="Google" id="ProtNLM"/>
    </source>
</evidence>
<dbReference type="Proteomes" id="UP000254794">
    <property type="component" value="Unassembled WGS sequence"/>
</dbReference>
<dbReference type="Gene3D" id="3.40.630.30">
    <property type="match status" value="1"/>
</dbReference>
<accession>A0A378JRJ2</accession>